<keyword evidence="1" id="KW-1133">Transmembrane helix</keyword>
<reference evidence="2" key="1">
    <citation type="submission" date="2022-10" db="EMBL/GenBank/DDBJ databases">
        <title>The complete genomes of actinobacterial strains from the NBC collection.</title>
        <authorList>
            <person name="Joergensen T.S."/>
            <person name="Alvarez Arevalo M."/>
            <person name="Sterndorff E.B."/>
            <person name="Faurdal D."/>
            <person name="Vuksanovic O."/>
            <person name="Mourched A.-S."/>
            <person name="Charusanti P."/>
            <person name="Shaw S."/>
            <person name="Blin K."/>
            <person name="Weber T."/>
        </authorList>
    </citation>
    <scope>NUCLEOTIDE SEQUENCE</scope>
    <source>
        <strain evidence="2">NBC_01393</strain>
    </source>
</reference>
<dbReference type="AlphaFoldDB" id="A0AAU3ICW7"/>
<gene>
    <name evidence="2" type="ORF">OG699_43655</name>
</gene>
<sequence length="110" mass="11834">MAVFLILAGAGASFGLPAGMTGVRRLGGEKCDFDSAVPLADFQAVLPAPGESLRRSFDAGFVVFSGLPCLVLGLAWRSWAVLFSYVFFAPERVAKRASVLVWERRRGVLL</sequence>
<dbReference type="EMBL" id="CP109546">
    <property type="protein sequence ID" value="WTZ14250.1"/>
    <property type="molecule type" value="Genomic_DNA"/>
</dbReference>
<keyword evidence="1" id="KW-0812">Transmembrane</keyword>
<feature type="transmembrane region" description="Helical" evidence="1">
    <location>
        <begin position="61"/>
        <end position="88"/>
    </location>
</feature>
<proteinExistence type="predicted"/>
<accession>A0AAU3ICW7</accession>
<name>A0AAU3ICW7_9ACTN</name>
<evidence type="ECO:0000256" key="1">
    <source>
        <dbReference type="SAM" id="Phobius"/>
    </source>
</evidence>
<organism evidence="2">
    <name type="scientific">Streptomyces sp. NBC_01393</name>
    <dbReference type="NCBI Taxonomy" id="2903851"/>
    <lineage>
        <taxon>Bacteria</taxon>
        <taxon>Bacillati</taxon>
        <taxon>Actinomycetota</taxon>
        <taxon>Actinomycetes</taxon>
        <taxon>Kitasatosporales</taxon>
        <taxon>Streptomycetaceae</taxon>
        <taxon>Streptomyces</taxon>
    </lineage>
</organism>
<evidence type="ECO:0000313" key="2">
    <source>
        <dbReference type="EMBL" id="WTZ14250.1"/>
    </source>
</evidence>
<keyword evidence="1" id="KW-0472">Membrane</keyword>
<protein>
    <submittedName>
        <fullName evidence="2">Uncharacterized protein</fullName>
    </submittedName>
</protein>